<evidence type="ECO:0000256" key="8">
    <source>
        <dbReference type="SAM" id="Phobius"/>
    </source>
</evidence>
<dbReference type="InterPro" id="IPR003856">
    <property type="entry name" value="LPS_length_determ_N"/>
</dbReference>
<dbReference type="InterPro" id="IPR032807">
    <property type="entry name" value="GNVR"/>
</dbReference>
<feature type="transmembrane region" description="Helical" evidence="8">
    <location>
        <begin position="37"/>
        <end position="56"/>
    </location>
</feature>
<keyword evidence="5 8" id="KW-0472">Membrane</keyword>
<dbReference type="PANTHER" id="PTHR32309:SF13">
    <property type="entry name" value="FERRIC ENTEROBACTIN TRANSPORT PROTEIN FEPE"/>
    <property type="match status" value="1"/>
</dbReference>
<feature type="domain" description="Polysaccharide chain length determinant N-terminal" evidence="9">
    <location>
        <begin position="23"/>
        <end position="115"/>
    </location>
</feature>
<comment type="subcellular location">
    <subcellularLocation>
        <location evidence="1">Cell membrane</location>
        <topology evidence="1">Multi-pass membrane protein</topology>
    </subcellularLocation>
</comment>
<evidence type="ECO:0000256" key="4">
    <source>
        <dbReference type="ARBA" id="ARBA00022989"/>
    </source>
</evidence>
<feature type="coiled-coil region" evidence="6">
    <location>
        <begin position="339"/>
        <end position="373"/>
    </location>
</feature>
<keyword evidence="4 8" id="KW-1133">Transmembrane helix</keyword>
<dbReference type="PANTHER" id="PTHR32309">
    <property type="entry name" value="TYROSINE-PROTEIN KINASE"/>
    <property type="match status" value="1"/>
</dbReference>
<proteinExistence type="predicted"/>
<evidence type="ECO:0000259" key="10">
    <source>
        <dbReference type="Pfam" id="PF13807"/>
    </source>
</evidence>
<evidence type="ECO:0000256" key="5">
    <source>
        <dbReference type="ARBA" id="ARBA00023136"/>
    </source>
</evidence>
<feature type="transmembrane region" description="Helical" evidence="8">
    <location>
        <begin position="436"/>
        <end position="458"/>
    </location>
</feature>
<sequence length="698" mass="74928">MVSALEAGEGEGAPALGRASPAFSLSELLGLLRRRRLLVAVCTGLCLLLALAFLSVQTPVYRATAELLVDPQALQVVGKDIVRTDTSASIDFANVDSQALVMTSTGVLRQVIEELNLEADPAFNRSAGLLTRLFGKLLEPTPEQRMAQTIDALKRAIVIQRVDNSLVFRIIVTHPQAQRAADIANTLAQTYFKQGNDGRRAVVERANATLISQIAGLRTQLDEAERAVQTFRTQNNLVSTGEGFVISQQLRDLYSQIGQAEGDFARQQARRDQLLRYGNGSPLSDQLPDALTSPAITALRAQYAQTAREAASLGQTLAPQHPRLVEIRGELAETRRLLATELSRVRSSIQDNYRQAEANLANLRKRAQELTRTQETSGAAQIRLRQLESEAEAVRAVYSSSLQRAKELEQQKRIETNNSRMLSEAVAPAVATKVPAALVLAAAALFGSCAGLGIAYLLEWMPPMAGFLPTWRRRAPRPAKPEKPAKAAKPEKPAKAAKPAVPEPPPPLTPEAAAEAIGISTVISLPKETAKRQDALVPVTRLLQRTLGKQLPALVMVAGPADAVTQTALAEGIANSLAAHGESVLICRDSAGGRNMDIQRIEPQGGTSAKPGQRRNFIVMRHSKPTEGKSSAHLPDAIVLAAPLAGQTTDSLIDQAAAVDPTGKHILALVVPQTATVTAAKPMSFAARWLRWPARAAA</sequence>
<gene>
    <name evidence="11" type="ORF">NWE54_17900</name>
</gene>
<dbReference type="GO" id="GO:0004713">
    <property type="term" value="F:protein tyrosine kinase activity"/>
    <property type="evidence" value="ECO:0007669"/>
    <property type="project" value="TreeGrafter"/>
</dbReference>
<dbReference type="Pfam" id="PF13807">
    <property type="entry name" value="GNVR"/>
    <property type="match status" value="1"/>
</dbReference>
<protein>
    <submittedName>
        <fullName evidence="11">GumC family protein</fullName>
    </submittedName>
</protein>
<dbReference type="EMBL" id="CP102774">
    <property type="protein sequence ID" value="UZF85685.1"/>
    <property type="molecule type" value="Genomic_DNA"/>
</dbReference>
<name>A0A9E8A0W8_9HYPH</name>
<evidence type="ECO:0000256" key="6">
    <source>
        <dbReference type="SAM" id="Coils"/>
    </source>
</evidence>
<organism evidence="11">
    <name type="scientific">Bosea sp. NBC_00436</name>
    <dbReference type="NCBI Taxonomy" id="2969620"/>
    <lineage>
        <taxon>Bacteria</taxon>
        <taxon>Pseudomonadati</taxon>
        <taxon>Pseudomonadota</taxon>
        <taxon>Alphaproteobacteria</taxon>
        <taxon>Hyphomicrobiales</taxon>
        <taxon>Boseaceae</taxon>
        <taxon>Bosea</taxon>
    </lineage>
</organism>
<dbReference type="Pfam" id="PF02706">
    <property type="entry name" value="Wzz"/>
    <property type="match status" value="1"/>
</dbReference>
<evidence type="ECO:0000256" key="2">
    <source>
        <dbReference type="ARBA" id="ARBA00022475"/>
    </source>
</evidence>
<dbReference type="GO" id="GO:0005886">
    <property type="term" value="C:plasma membrane"/>
    <property type="evidence" value="ECO:0007669"/>
    <property type="project" value="UniProtKB-SubCell"/>
</dbReference>
<dbReference type="AlphaFoldDB" id="A0A9E8A0W8"/>
<feature type="region of interest" description="Disordered" evidence="7">
    <location>
        <begin position="473"/>
        <end position="511"/>
    </location>
</feature>
<evidence type="ECO:0000256" key="3">
    <source>
        <dbReference type="ARBA" id="ARBA00022692"/>
    </source>
</evidence>
<evidence type="ECO:0000313" key="11">
    <source>
        <dbReference type="EMBL" id="UZF85685.1"/>
    </source>
</evidence>
<keyword evidence="2" id="KW-1003">Cell membrane</keyword>
<evidence type="ECO:0000259" key="9">
    <source>
        <dbReference type="Pfam" id="PF02706"/>
    </source>
</evidence>
<dbReference type="InterPro" id="IPR050445">
    <property type="entry name" value="Bact_polysacc_biosynth/exp"/>
</dbReference>
<evidence type="ECO:0000256" key="7">
    <source>
        <dbReference type="SAM" id="MobiDB-lite"/>
    </source>
</evidence>
<keyword evidence="6" id="KW-0175">Coiled coil</keyword>
<reference evidence="11" key="1">
    <citation type="submission" date="2022-08" db="EMBL/GenBank/DDBJ databases">
        <title>Complete Genome Sequences of 2 Bosea sp. soil isolates.</title>
        <authorList>
            <person name="Alvarez Arevalo M."/>
            <person name="Sterndorff E.B."/>
            <person name="Faurdal D."/>
            <person name="Joergensen T.S."/>
            <person name="Weber T."/>
        </authorList>
    </citation>
    <scope>NUCLEOTIDE SEQUENCE</scope>
    <source>
        <strain evidence="11">NBC_00436</strain>
    </source>
</reference>
<feature type="compositionally biased region" description="Basic and acidic residues" evidence="7">
    <location>
        <begin position="479"/>
        <end position="494"/>
    </location>
</feature>
<evidence type="ECO:0000256" key="1">
    <source>
        <dbReference type="ARBA" id="ARBA00004651"/>
    </source>
</evidence>
<accession>A0A9E8A0W8</accession>
<keyword evidence="3 8" id="KW-0812">Transmembrane</keyword>
<feature type="domain" description="Tyrosine-protein kinase G-rich" evidence="10">
    <location>
        <begin position="383"/>
        <end position="457"/>
    </location>
</feature>
<feature type="coiled-coil region" evidence="6">
    <location>
        <begin position="207"/>
        <end position="234"/>
    </location>
</feature>